<feature type="domain" description="Methyl-accepting transducer" evidence="10">
    <location>
        <begin position="304"/>
        <end position="540"/>
    </location>
</feature>
<dbReference type="PATRIC" id="fig|1121451.3.peg.2070"/>
<feature type="transmembrane region" description="Helical" evidence="9">
    <location>
        <begin position="15"/>
        <end position="38"/>
    </location>
</feature>
<dbReference type="EMBL" id="FO203522">
    <property type="protein sequence ID" value="CCO24112.1"/>
    <property type="molecule type" value="Genomic_DNA"/>
</dbReference>
<evidence type="ECO:0000256" key="6">
    <source>
        <dbReference type="ARBA" id="ARBA00029447"/>
    </source>
</evidence>
<organism evidence="12 13">
    <name type="scientific">Maridesulfovibrio hydrothermalis AM13 = DSM 14728</name>
    <dbReference type="NCBI Taxonomy" id="1121451"/>
    <lineage>
        <taxon>Bacteria</taxon>
        <taxon>Pseudomonadati</taxon>
        <taxon>Thermodesulfobacteriota</taxon>
        <taxon>Desulfovibrionia</taxon>
        <taxon>Desulfovibrionales</taxon>
        <taxon>Desulfovibrionaceae</taxon>
        <taxon>Maridesulfovibrio</taxon>
    </lineage>
</organism>
<protein>
    <submittedName>
        <fullName evidence="12">Methyl-accepting chemotaxis sensory transducer</fullName>
    </submittedName>
</protein>
<dbReference type="Proteomes" id="UP000010808">
    <property type="component" value="Chromosome"/>
</dbReference>
<dbReference type="SMART" id="SM00283">
    <property type="entry name" value="MA"/>
    <property type="match status" value="1"/>
</dbReference>
<evidence type="ECO:0000256" key="7">
    <source>
        <dbReference type="PROSITE-ProRule" id="PRU00284"/>
    </source>
</evidence>
<reference evidence="12 13" key="1">
    <citation type="submission" date="2012-10" db="EMBL/GenBank/DDBJ databases">
        <authorList>
            <person name="Genoscope - CEA"/>
        </authorList>
    </citation>
    <scope>NUCLEOTIDE SEQUENCE [LARGE SCALE GENOMIC DNA]</scope>
    <source>
        <strain evidence="13">AM13 / DSM 14728</strain>
    </source>
</reference>
<dbReference type="GO" id="GO:0007165">
    <property type="term" value="P:signal transduction"/>
    <property type="evidence" value="ECO:0007669"/>
    <property type="project" value="UniProtKB-KW"/>
</dbReference>
<keyword evidence="13" id="KW-1185">Reference proteome</keyword>
<dbReference type="AlphaFoldDB" id="L0RD08"/>
<dbReference type="PANTHER" id="PTHR32089">
    <property type="entry name" value="METHYL-ACCEPTING CHEMOTAXIS PROTEIN MCPB"/>
    <property type="match status" value="1"/>
</dbReference>
<evidence type="ECO:0000256" key="3">
    <source>
        <dbReference type="ARBA" id="ARBA00022989"/>
    </source>
</evidence>
<dbReference type="Pfam" id="PF13675">
    <property type="entry name" value="PilJ"/>
    <property type="match status" value="1"/>
</dbReference>
<keyword evidence="5 7" id="KW-0807">Transducer</keyword>
<evidence type="ECO:0000313" key="13">
    <source>
        <dbReference type="Proteomes" id="UP000010808"/>
    </source>
</evidence>
<dbReference type="KEGG" id="dhy:DESAM_21839"/>
<dbReference type="GO" id="GO:0016020">
    <property type="term" value="C:membrane"/>
    <property type="evidence" value="ECO:0007669"/>
    <property type="project" value="UniProtKB-SubCell"/>
</dbReference>
<dbReference type="SUPFAM" id="SSF58104">
    <property type="entry name" value="Methyl-accepting chemotaxis protein (MCP) signaling domain"/>
    <property type="match status" value="1"/>
</dbReference>
<evidence type="ECO:0000259" key="11">
    <source>
        <dbReference type="PROSITE" id="PS50885"/>
    </source>
</evidence>
<dbReference type="eggNOG" id="COG0840">
    <property type="taxonomic scope" value="Bacteria"/>
</dbReference>
<dbReference type="CDD" id="cd11386">
    <property type="entry name" value="MCP_signal"/>
    <property type="match status" value="1"/>
</dbReference>
<dbReference type="Pfam" id="PF00672">
    <property type="entry name" value="HAMP"/>
    <property type="match status" value="1"/>
</dbReference>
<evidence type="ECO:0000256" key="9">
    <source>
        <dbReference type="SAM" id="Phobius"/>
    </source>
</evidence>
<dbReference type="PROSITE" id="PS50885">
    <property type="entry name" value="HAMP"/>
    <property type="match status" value="1"/>
</dbReference>
<evidence type="ECO:0000256" key="5">
    <source>
        <dbReference type="ARBA" id="ARBA00023224"/>
    </source>
</evidence>
<name>L0RD08_9BACT</name>
<sequence>MGIVKGTDMSLKFRLAASFVGLFAIVLCMFAGTTYVTLSQKDDGLVINLAGRQRMLSQKMTKEVLLFMQNGADASKAQVKKTGQIFSGTLRALSRSGKAPLTLNINGPTVHIPAPNEAIKKQLQNVDAQWNIYSKMVDNILSGSKAVSPESLSDNSLHLLKEMNKAVVMMQSDAEGKIKMLTLIQVGFTILSALAVILVLFMVHTKITKPLDRLRLYAKSVADGNLDAEISGEYSAELLALKNAIALMVKKIGETIAEAVEKGDLAEANSRRAELALADAKEKQEEVEALLAAMKDGAENAGAISNDVFQSIGELAAQVEQVNRGVDIQRDRITETATAMEEMNCTVLEVAQNASNAAESAGQSKEHAQTGAEGVDRAIGSIDKIYKRIMGLKETMGDLGKQADSIGHIMNMITDIADQTNLLALNAAIEAARAGEAGRGFAVVADEVRKLAEKTMDATKEVGDAVSGIQKNAKENIQAVELAAEDIIKSTDAASESGGLMDSIISIVDETAGQIQSIAAASEQQSATSEEINRAVGDVSTVASETAEGMATSAQTLKDISDNVEKLNSIVQSLGHLESR</sequence>
<dbReference type="SMART" id="SM00304">
    <property type="entry name" value="HAMP"/>
    <property type="match status" value="1"/>
</dbReference>
<keyword evidence="8" id="KW-0175">Coiled coil</keyword>
<keyword evidence="4 9" id="KW-0472">Membrane</keyword>
<evidence type="ECO:0000313" key="12">
    <source>
        <dbReference type="EMBL" id="CCO24112.1"/>
    </source>
</evidence>
<dbReference type="InterPro" id="IPR029095">
    <property type="entry name" value="NarX-like_N"/>
</dbReference>
<feature type="coiled-coil region" evidence="8">
    <location>
        <begin position="270"/>
        <end position="300"/>
    </location>
</feature>
<dbReference type="InterPro" id="IPR004089">
    <property type="entry name" value="MCPsignal_dom"/>
</dbReference>
<evidence type="ECO:0000256" key="2">
    <source>
        <dbReference type="ARBA" id="ARBA00022692"/>
    </source>
</evidence>
<comment type="subcellular location">
    <subcellularLocation>
        <location evidence="1">Membrane</location>
        <topology evidence="1">Multi-pass membrane protein</topology>
    </subcellularLocation>
</comment>
<dbReference type="Pfam" id="PF00015">
    <property type="entry name" value="MCPsignal"/>
    <property type="match status" value="1"/>
</dbReference>
<evidence type="ECO:0000256" key="4">
    <source>
        <dbReference type="ARBA" id="ARBA00023136"/>
    </source>
</evidence>
<comment type="similarity">
    <text evidence="6">Belongs to the methyl-accepting chemotaxis (MCP) protein family.</text>
</comment>
<dbReference type="PANTHER" id="PTHR32089:SF112">
    <property type="entry name" value="LYSOZYME-LIKE PROTEIN-RELATED"/>
    <property type="match status" value="1"/>
</dbReference>
<evidence type="ECO:0000256" key="8">
    <source>
        <dbReference type="SAM" id="Coils"/>
    </source>
</evidence>
<keyword evidence="2 9" id="KW-0812">Transmembrane</keyword>
<evidence type="ECO:0000256" key="1">
    <source>
        <dbReference type="ARBA" id="ARBA00004141"/>
    </source>
</evidence>
<evidence type="ECO:0000259" key="10">
    <source>
        <dbReference type="PROSITE" id="PS50111"/>
    </source>
</evidence>
<dbReference type="HOGENOM" id="CLU_000445_107_27_7"/>
<gene>
    <name evidence="12" type="ORF">DESAM_21839</name>
</gene>
<dbReference type="STRING" id="1121451.DESAM_21839"/>
<dbReference type="Gene3D" id="6.10.340.10">
    <property type="match status" value="1"/>
</dbReference>
<dbReference type="PROSITE" id="PS50111">
    <property type="entry name" value="CHEMOTAXIS_TRANSDUC_2"/>
    <property type="match status" value="1"/>
</dbReference>
<dbReference type="Gene3D" id="1.10.287.950">
    <property type="entry name" value="Methyl-accepting chemotaxis protein"/>
    <property type="match status" value="1"/>
</dbReference>
<feature type="transmembrane region" description="Helical" evidence="9">
    <location>
        <begin position="180"/>
        <end position="203"/>
    </location>
</feature>
<proteinExistence type="inferred from homology"/>
<feature type="domain" description="HAMP" evidence="11">
    <location>
        <begin position="205"/>
        <end position="257"/>
    </location>
</feature>
<dbReference type="InterPro" id="IPR003660">
    <property type="entry name" value="HAMP_dom"/>
</dbReference>
<accession>L0RD08</accession>
<keyword evidence="3 9" id="KW-1133">Transmembrane helix</keyword>